<organism evidence="11 12">
    <name type="scientific">Roseomonas marmotae</name>
    <dbReference type="NCBI Taxonomy" id="2768161"/>
    <lineage>
        <taxon>Bacteria</taxon>
        <taxon>Pseudomonadati</taxon>
        <taxon>Pseudomonadota</taxon>
        <taxon>Alphaproteobacteria</taxon>
        <taxon>Acetobacterales</taxon>
        <taxon>Roseomonadaceae</taxon>
        <taxon>Roseomonas</taxon>
    </lineage>
</organism>
<dbReference type="NCBIfam" id="TIGR02138">
    <property type="entry name" value="phosphate_pstC"/>
    <property type="match status" value="1"/>
</dbReference>
<sequence>MTAAPLARGTRRSGALGDVIFAAACKGAGIFVLLLLGAIIAGLFIGGWDAFRTFGPAFITGTDWDPVQEVFGAGVSIYGTVVTAVLALVMAVPVAFGIAFYLTELAPVWLRGPVGTAVELLAAVPSIIYGMWGFFLIVPFMSMHFQPALIDTVGEWPVIGALFSGPPFGTGIFTASLILAIMVLPFIAAVMRDVFNTVPPVYKESAYGLGCTTWEVVRNVVLPYTRVSVVGGIMLGLGRALGETMAVTFVIGNANRISTSLFGPGNTIASLIALEFGEATMGSLKLSALLGLGFILFVISFIVLALSRLLLRQRVAK</sequence>
<feature type="domain" description="ABC transmembrane type-1" evidence="10">
    <location>
        <begin position="104"/>
        <end position="312"/>
    </location>
</feature>
<evidence type="ECO:0000256" key="9">
    <source>
        <dbReference type="RuleBase" id="RU363054"/>
    </source>
</evidence>
<keyword evidence="9" id="KW-0997">Cell inner membrane</keyword>
<dbReference type="SUPFAM" id="SSF161098">
    <property type="entry name" value="MetI-like"/>
    <property type="match status" value="1"/>
</dbReference>
<evidence type="ECO:0000256" key="6">
    <source>
        <dbReference type="ARBA" id="ARBA00022692"/>
    </source>
</evidence>
<accession>A0ABS3K8W4</accession>
<comment type="function">
    <text evidence="9">Part of the binding-protein-dependent transport system for phosphate; probably responsible for the translocation of the substrate across the membrane.</text>
</comment>
<dbReference type="PANTHER" id="PTHR30425">
    <property type="entry name" value="PHOSPHATE TRANSPORT SYSTEM PERMEASE PROTEIN PST"/>
    <property type="match status" value="1"/>
</dbReference>
<keyword evidence="8 9" id="KW-0472">Membrane</keyword>
<dbReference type="Proteomes" id="UP001518990">
    <property type="component" value="Unassembled WGS sequence"/>
</dbReference>
<keyword evidence="4" id="KW-1003">Cell membrane</keyword>
<feature type="transmembrane region" description="Helical" evidence="9">
    <location>
        <begin position="20"/>
        <end position="45"/>
    </location>
</feature>
<evidence type="ECO:0000259" key="10">
    <source>
        <dbReference type="Pfam" id="PF00528"/>
    </source>
</evidence>
<feature type="transmembrane region" description="Helical" evidence="9">
    <location>
        <begin position="288"/>
        <end position="311"/>
    </location>
</feature>
<keyword evidence="7 9" id="KW-1133">Transmembrane helix</keyword>
<dbReference type="Gene3D" id="1.10.3720.10">
    <property type="entry name" value="MetI-like"/>
    <property type="match status" value="1"/>
</dbReference>
<evidence type="ECO:0000256" key="5">
    <source>
        <dbReference type="ARBA" id="ARBA00022592"/>
    </source>
</evidence>
<evidence type="ECO:0000256" key="4">
    <source>
        <dbReference type="ARBA" id="ARBA00022475"/>
    </source>
</evidence>
<feature type="transmembrane region" description="Helical" evidence="9">
    <location>
        <begin position="172"/>
        <end position="191"/>
    </location>
</feature>
<evidence type="ECO:0000313" key="12">
    <source>
        <dbReference type="Proteomes" id="UP001518990"/>
    </source>
</evidence>
<keyword evidence="12" id="KW-1185">Reference proteome</keyword>
<evidence type="ECO:0000313" key="11">
    <source>
        <dbReference type="EMBL" id="MBO1073900.1"/>
    </source>
</evidence>
<dbReference type="Pfam" id="PF00528">
    <property type="entry name" value="BPD_transp_1"/>
    <property type="match status" value="1"/>
</dbReference>
<comment type="caution">
    <text evidence="11">The sequence shown here is derived from an EMBL/GenBank/DDBJ whole genome shotgun (WGS) entry which is preliminary data.</text>
</comment>
<keyword evidence="6 9" id="KW-0812">Transmembrane</keyword>
<keyword evidence="5 9" id="KW-0592">Phosphate transport</keyword>
<comment type="similarity">
    <text evidence="2 9">Belongs to the binding-protein-dependent transport system permease family. CysTW subfamily.</text>
</comment>
<evidence type="ECO:0000256" key="8">
    <source>
        <dbReference type="ARBA" id="ARBA00023136"/>
    </source>
</evidence>
<evidence type="ECO:0000256" key="2">
    <source>
        <dbReference type="ARBA" id="ARBA00007069"/>
    </source>
</evidence>
<reference evidence="11 12" key="1">
    <citation type="submission" date="2020-09" db="EMBL/GenBank/DDBJ databases">
        <title>Roseomonas.</title>
        <authorList>
            <person name="Zhu W."/>
        </authorList>
    </citation>
    <scope>NUCLEOTIDE SEQUENCE [LARGE SCALE GENOMIC DNA]</scope>
    <source>
        <strain evidence="11 12">1311</strain>
    </source>
</reference>
<dbReference type="InterPro" id="IPR000515">
    <property type="entry name" value="MetI-like"/>
</dbReference>
<feature type="transmembrane region" description="Helical" evidence="9">
    <location>
        <begin position="122"/>
        <end position="141"/>
    </location>
</feature>
<keyword evidence="3 9" id="KW-0813">Transport</keyword>
<name>A0ABS3K8W4_9PROT</name>
<evidence type="ECO:0000256" key="3">
    <source>
        <dbReference type="ARBA" id="ARBA00022448"/>
    </source>
</evidence>
<comment type="caution">
    <text evidence="9">Lacks conserved residue(s) required for the propagation of feature annotation.</text>
</comment>
<dbReference type="PANTHER" id="PTHR30425:SF1">
    <property type="entry name" value="PHOSPHATE TRANSPORT SYSTEM PERMEASE PROTEIN PSTC"/>
    <property type="match status" value="1"/>
</dbReference>
<dbReference type="EMBL" id="JACTNF010000003">
    <property type="protein sequence ID" value="MBO1073900.1"/>
    <property type="molecule type" value="Genomic_DNA"/>
</dbReference>
<dbReference type="InterPro" id="IPR051124">
    <property type="entry name" value="Phosphate_Transport_Permease"/>
</dbReference>
<evidence type="ECO:0000256" key="1">
    <source>
        <dbReference type="ARBA" id="ARBA00004651"/>
    </source>
</evidence>
<dbReference type="InterPro" id="IPR011864">
    <property type="entry name" value="Phosphate_PstC"/>
</dbReference>
<comment type="subcellular location">
    <subcellularLocation>
        <location evidence="9">Cell inner membrane</location>
        <topology evidence="9">Multi-pass membrane protein</topology>
    </subcellularLocation>
    <subcellularLocation>
        <location evidence="1">Cell membrane</location>
        <topology evidence="1">Multi-pass membrane protein</topology>
    </subcellularLocation>
</comment>
<feature type="transmembrane region" description="Helical" evidence="9">
    <location>
        <begin position="77"/>
        <end position="102"/>
    </location>
</feature>
<dbReference type="CDD" id="cd06261">
    <property type="entry name" value="TM_PBP2"/>
    <property type="match status" value="1"/>
</dbReference>
<proteinExistence type="inferred from homology"/>
<protein>
    <recommendedName>
        <fullName evidence="9">Phosphate transport system permease protein</fullName>
    </recommendedName>
</protein>
<dbReference type="InterPro" id="IPR035906">
    <property type="entry name" value="MetI-like_sf"/>
</dbReference>
<gene>
    <name evidence="11" type="primary">pstC</name>
    <name evidence="11" type="ORF">IAI60_04705</name>
</gene>
<evidence type="ECO:0000256" key="7">
    <source>
        <dbReference type="ARBA" id="ARBA00022989"/>
    </source>
</evidence>